<keyword evidence="2" id="KW-1185">Reference proteome</keyword>
<dbReference type="Proteomes" id="UP000240904">
    <property type="component" value="Unassembled WGS sequence"/>
</dbReference>
<comment type="caution">
    <text evidence="1">The sequence shown here is derived from an EMBL/GenBank/DDBJ whole genome shotgun (WGS) entry which is preliminary data.</text>
</comment>
<protein>
    <submittedName>
        <fullName evidence="1">DUF3081 domain-containing protein</fullName>
    </submittedName>
</protein>
<dbReference type="InterPro" id="IPR021432">
    <property type="entry name" value="DUF3081"/>
</dbReference>
<dbReference type="OrthoDB" id="5818611at2"/>
<dbReference type="Pfam" id="PF11280">
    <property type="entry name" value="DUF3081"/>
    <property type="match status" value="1"/>
</dbReference>
<accession>A0A2T3MZ57</accession>
<dbReference type="RefSeq" id="WP_107283339.1">
    <property type="nucleotide sequence ID" value="NZ_PYMC01000006.1"/>
</dbReference>
<proteinExistence type="predicted"/>
<reference evidence="1 2" key="1">
    <citation type="submission" date="2018-03" db="EMBL/GenBank/DDBJ databases">
        <title>Whole genome sequencing of Histamine producing bacteria.</title>
        <authorList>
            <person name="Butler K."/>
        </authorList>
    </citation>
    <scope>NUCLEOTIDE SEQUENCE [LARGE SCALE GENOMIC DNA]</scope>
    <source>
        <strain evidence="1 2">DSM 16190</strain>
    </source>
</reference>
<name>A0A2T3MZ57_9GAMM</name>
<organism evidence="1 2">
    <name type="scientific">Photobacterium lipolyticum</name>
    <dbReference type="NCBI Taxonomy" id="266810"/>
    <lineage>
        <taxon>Bacteria</taxon>
        <taxon>Pseudomonadati</taxon>
        <taxon>Pseudomonadota</taxon>
        <taxon>Gammaproteobacteria</taxon>
        <taxon>Vibrionales</taxon>
        <taxon>Vibrionaceae</taxon>
        <taxon>Photobacterium</taxon>
    </lineage>
</organism>
<dbReference type="AlphaFoldDB" id="A0A2T3MZ57"/>
<evidence type="ECO:0000313" key="1">
    <source>
        <dbReference type="EMBL" id="PSW05238.1"/>
    </source>
</evidence>
<sequence length="103" mass="11883">MKNSVDVRTLLSVYEKVKTQGQRKDNQCKLEDITCTESLDGYSVSLADDNVSLDINFHNTYHFHTDNDNPETTINQTTADIHNNNEAQVQAFLKKLMELDERY</sequence>
<evidence type="ECO:0000313" key="2">
    <source>
        <dbReference type="Proteomes" id="UP000240904"/>
    </source>
</evidence>
<gene>
    <name evidence="1" type="ORF">C9I89_10690</name>
</gene>
<dbReference type="EMBL" id="PYMC01000006">
    <property type="protein sequence ID" value="PSW05238.1"/>
    <property type="molecule type" value="Genomic_DNA"/>
</dbReference>